<feature type="compositionally biased region" description="Polar residues" evidence="1">
    <location>
        <begin position="540"/>
        <end position="561"/>
    </location>
</feature>
<proteinExistence type="predicted"/>
<reference evidence="2 3" key="1">
    <citation type="journal article" date="2011" name="PLoS Genet.">
        <title>Genomic analysis of the necrotrophic fungal pathogens Sclerotinia sclerotiorum and Botrytis cinerea.</title>
        <authorList>
            <person name="Amselem J."/>
            <person name="Cuomo C.A."/>
            <person name="van Kan J.A."/>
            <person name="Viaud M."/>
            <person name="Benito E.P."/>
            <person name="Couloux A."/>
            <person name="Coutinho P.M."/>
            <person name="de Vries R.P."/>
            <person name="Dyer P.S."/>
            <person name="Fillinger S."/>
            <person name="Fournier E."/>
            <person name="Gout L."/>
            <person name="Hahn M."/>
            <person name="Kohn L."/>
            <person name="Lapalu N."/>
            <person name="Plummer K.M."/>
            <person name="Pradier J.M."/>
            <person name="Quevillon E."/>
            <person name="Sharon A."/>
            <person name="Simon A."/>
            <person name="ten Have A."/>
            <person name="Tudzynski B."/>
            <person name="Tudzynski P."/>
            <person name="Wincker P."/>
            <person name="Andrew M."/>
            <person name="Anthouard V."/>
            <person name="Beever R.E."/>
            <person name="Beffa R."/>
            <person name="Benoit I."/>
            <person name="Bouzid O."/>
            <person name="Brault B."/>
            <person name="Chen Z."/>
            <person name="Choquer M."/>
            <person name="Collemare J."/>
            <person name="Cotton P."/>
            <person name="Danchin E.G."/>
            <person name="Da Silva C."/>
            <person name="Gautier A."/>
            <person name="Giraud C."/>
            <person name="Giraud T."/>
            <person name="Gonzalez C."/>
            <person name="Grossetete S."/>
            <person name="Guldener U."/>
            <person name="Henrissat B."/>
            <person name="Howlett B.J."/>
            <person name="Kodira C."/>
            <person name="Kretschmer M."/>
            <person name="Lappartient A."/>
            <person name="Leroch M."/>
            <person name="Levis C."/>
            <person name="Mauceli E."/>
            <person name="Neuveglise C."/>
            <person name="Oeser B."/>
            <person name="Pearson M."/>
            <person name="Poulain J."/>
            <person name="Poussereau N."/>
            <person name="Quesneville H."/>
            <person name="Rascle C."/>
            <person name="Schumacher J."/>
            <person name="Segurens B."/>
            <person name="Sexton A."/>
            <person name="Silva E."/>
            <person name="Sirven C."/>
            <person name="Soanes D.M."/>
            <person name="Talbot N.J."/>
            <person name="Templeton M."/>
            <person name="Yandava C."/>
            <person name="Yarden O."/>
            <person name="Zeng Q."/>
            <person name="Rollins J.A."/>
            <person name="Lebrun M.H."/>
            <person name="Dickman M."/>
        </authorList>
    </citation>
    <scope>NUCLEOTIDE SEQUENCE [LARGE SCALE GENOMIC DNA]</scope>
    <source>
        <strain evidence="2 3">B05.10</strain>
    </source>
</reference>
<feature type="compositionally biased region" description="Low complexity" evidence="1">
    <location>
        <begin position="506"/>
        <end position="518"/>
    </location>
</feature>
<dbReference type="VEuPathDB" id="FungiDB:Bcin15g03570"/>
<dbReference type="AlphaFoldDB" id="A0A384K4R9"/>
<evidence type="ECO:0000313" key="2">
    <source>
        <dbReference type="EMBL" id="ATZ57825.1"/>
    </source>
</evidence>
<feature type="compositionally biased region" description="Polar residues" evidence="1">
    <location>
        <begin position="37"/>
        <end position="51"/>
    </location>
</feature>
<reference evidence="2 3" key="2">
    <citation type="journal article" date="2012" name="Eukaryot. Cell">
        <title>Genome update of Botrytis cinerea strains B05.10 and T4.</title>
        <authorList>
            <person name="Staats M."/>
            <person name="van Kan J.A."/>
        </authorList>
    </citation>
    <scope>NUCLEOTIDE SEQUENCE [LARGE SCALE GENOMIC DNA]</scope>
    <source>
        <strain evidence="2 3">B05.10</strain>
    </source>
</reference>
<evidence type="ECO:0000313" key="3">
    <source>
        <dbReference type="Proteomes" id="UP000001798"/>
    </source>
</evidence>
<feature type="region of interest" description="Disordered" evidence="1">
    <location>
        <begin position="1"/>
        <end position="87"/>
    </location>
</feature>
<feature type="compositionally biased region" description="Basic and acidic residues" evidence="1">
    <location>
        <begin position="1"/>
        <end position="20"/>
    </location>
</feature>
<name>A0A384K4R9_BOTFB</name>
<reference evidence="2 3" key="3">
    <citation type="journal article" date="2017" name="Mol. Plant Pathol.">
        <title>A gapless genome sequence of the fungus Botrytis cinerea.</title>
        <authorList>
            <person name="Van Kan J.A."/>
            <person name="Stassen J.H."/>
            <person name="Mosbach A."/>
            <person name="Van Der Lee T.A."/>
            <person name="Faino L."/>
            <person name="Farmer A.D."/>
            <person name="Papasotiriou D.G."/>
            <person name="Zhou S."/>
            <person name="Seidl M.F."/>
            <person name="Cottam E."/>
            <person name="Edel D."/>
            <person name="Hahn M."/>
            <person name="Schwartz D.C."/>
            <person name="Dietrich R.A."/>
            <person name="Widdison S."/>
            <person name="Scalliet G."/>
        </authorList>
    </citation>
    <scope>NUCLEOTIDE SEQUENCE [LARGE SCALE GENOMIC DNA]</scope>
    <source>
        <strain evidence="2 3">B05.10</strain>
    </source>
</reference>
<dbReference type="RefSeq" id="XP_001558333.1">
    <property type="nucleotide sequence ID" value="XM_001558283.2"/>
</dbReference>
<accession>A0A384K4R9</accession>
<dbReference type="KEGG" id="bfu:BCIN_15g03570"/>
<feature type="compositionally biased region" description="Polar residues" evidence="1">
    <location>
        <begin position="484"/>
        <end position="494"/>
    </location>
</feature>
<dbReference type="GeneID" id="5438943"/>
<dbReference type="OMA" id="WKIFPPP"/>
<feature type="region of interest" description="Disordered" evidence="1">
    <location>
        <begin position="483"/>
        <end position="561"/>
    </location>
</feature>
<gene>
    <name evidence="2" type="ORF">BCIN_15g03570</name>
</gene>
<evidence type="ECO:0000256" key="1">
    <source>
        <dbReference type="SAM" id="MobiDB-lite"/>
    </source>
</evidence>
<dbReference type="EMBL" id="CP009819">
    <property type="protein sequence ID" value="ATZ57825.1"/>
    <property type="molecule type" value="Genomic_DNA"/>
</dbReference>
<organism evidence="2 3">
    <name type="scientific">Botryotinia fuckeliana (strain B05.10)</name>
    <name type="common">Noble rot fungus</name>
    <name type="synonym">Botrytis cinerea</name>
    <dbReference type="NCBI Taxonomy" id="332648"/>
    <lineage>
        <taxon>Eukaryota</taxon>
        <taxon>Fungi</taxon>
        <taxon>Dikarya</taxon>
        <taxon>Ascomycota</taxon>
        <taxon>Pezizomycotina</taxon>
        <taxon>Leotiomycetes</taxon>
        <taxon>Helotiales</taxon>
        <taxon>Sclerotiniaceae</taxon>
        <taxon>Botrytis</taxon>
    </lineage>
</organism>
<sequence length="561" mass="61540">MDDSRNMSHRGSPDPNKETKPTSFLKNYKRSHKDASLDSQAVASTSQNSGGFQYPAPRPRHDSKHDLNEIASCNQPDPKPDAAVPLSHAQKTVPAVIKNLAGEVIAKYTYNEYRPTNPIVVTGFSCQRAPENIELPPSRPNEPVEPWKIFPPPANSAFTGIEKVDKYDPQQYDTFDVALDGAELVIKNTPSPKKLVPDVTKRARKLSIGEMVATGIDFTQKSGVQHDPSCVGEIYPVEEQKADFVRNLNEGAPIEYCKKCKQSHIPPGPPITLADRDTCGAYLPDWFPSEGIHRPWANFRSMMNDWIIGREIELGYDDHKERDPERNLWNLEFHSDHESWKQTGRTKGKGGWWKCRSGPNATPAERSCRVCTSREAKRREQEVKSYRLKPTATQSRANIENWITERIKAVGLEDKKAALAMWRANGIPKHYGPAVSRNGMYPVTEGGRPIVDGTSPVTGVSSLGPRKFLPPEQMFSERLFRGSGLQSAGSQSVDESLGVEGSTGDTNSPLSSNTSPLPGQSGVPKITVSDSGLGSSASSQEPPSDAASSALPTTVRANTSA</sequence>
<dbReference type="Proteomes" id="UP000001798">
    <property type="component" value="Chromosome 15"/>
</dbReference>
<feature type="compositionally biased region" description="Basic and acidic residues" evidence="1">
    <location>
        <begin position="59"/>
        <end position="68"/>
    </location>
</feature>
<dbReference type="OrthoDB" id="4749037at2759"/>
<protein>
    <submittedName>
        <fullName evidence="2">Uncharacterized protein</fullName>
    </submittedName>
</protein>
<feature type="compositionally biased region" description="Low complexity" evidence="1">
    <location>
        <begin position="529"/>
        <end position="539"/>
    </location>
</feature>
<keyword evidence="3" id="KW-1185">Reference proteome</keyword>